<dbReference type="Pfam" id="PF01990">
    <property type="entry name" value="ATP-synt_F"/>
    <property type="match status" value="1"/>
</dbReference>
<comment type="similarity">
    <text evidence="1">Belongs to the V-ATPase F subunit family.</text>
</comment>
<evidence type="ECO:0000313" key="4">
    <source>
        <dbReference type="EMBL" id="WMB28384.1"/>
    </source>
</evidence>
<name>A0ABY9LHU0_9STRE</name>
<dbReference type="RefSeq" id="WP_018365782.1">
    <property type="nucleotide sequence ID" value="NZ_CP104407.1"/>
</dbReference>
<dbReference type="Proteomes" id="UP001238096">
    <property type="component" value="Chromosome"/>
</dbReference>
<evidence type="ECO:0000313" key="5">
    <source>
        <dbReference type="Proteomes" id="UP001238096"/>
    </source>
</evidence>
<dbReference type="EMBL" id="CP110509">
    <property type="protein sequence ID" value="WMB28384.1"/>
    <property type="molecule type" value="Genomic_DNA"/>
</dbReference>
<gene>
    <name evidence="4" type="ORF">N1496_01810</name>
</gene>
<evidence type="ECO:0000256" key="3">
    <source>
        <dbReference type="ARBA" id="ARBA00023065"/>
    </source>
</evidence>
<keyword evidence="2" id="KW-0813">Transport</keyword>
<dbReference type="Gene3D" id="3.40.50.10580">
    <property type="entry name" value="ATPase, V1 complex, subunit F"/>
    <property type="match status" value="1"/>
</dbReference>
<dbReference type="InterPro" id="IPR036906">
    <property type="entry name" value="ATPase_V1_fsu_sf"/>
</dbReference>
<organism evidence="4 5">
    <name type="scientific">Streptococcus didelphis</name>
    <dbReference type="NCBI Taxonomy" id="102886"/>
    <lineage>
        <taxon>Bacteria</taxon>
        <taxon>Bacillati</taxon>
        <taxon>Bacillota</taxon>
        <taxon>Bacilli</taxon>
        <taxon>Lactobacillales</taxon>
        <taxon>Streptococcaceae</taxon>
        <taxon>Streptococcus</taxon>
    </lineage>
</organism>
<dbReference type="InterPro" id="IPR008218">
    <property type="entry name" value="ATPase_V1-cplx_f_g_su"/>
</dbReference>
<protein>
    <submittedName>
        <fullName evidence="4">V-type ATP synthase subunit F</fullName>
    </submittedName>
</protein>
<dbReference type="NCBIfam" id="NF002384">
    <property type="entry name" value="PRK01395.1"/>
    <property type="match status" value="1"/>
</dbReference>
<keyword evidence="5" id="KW-1185">Reference proteome</keyword>
<sequence>MANKTYKIGVIGNRDAILPFRMLGFQTFAVIEVQDAINKLRQLANDDFGVIFLTEDMAEQMSDTIAYYDKQVKPALILIPTHKGSLGIGLKRIQENVEKAVGQNILQEK</sequence>
<proteinExistence type="inferred from homology"/>
<accession>A0ABY9LHU0</accession>
<keyword evidence="3" id="KW-0406">Ion transport</keyword>
<evidence type="ECO:0000256" key="2">
    <source>
        <dbReference type="ARBA" id="ARBA00022448"/>
    </source>
</evidence>
<evidence type="ECO:0000256" key="1">
    <source>
        <dbReference type="ARBA" id="ARBA00010148"/>
    </source>
</evidence>
<reference evidence="5" key="1">
    <citation type="submission" date="2022-10" db="EMBL/GenBank/DDBJ databases">
        <title>Streptococcus didelphis as causative of fatal infections in opossums (Didelphis albiventris).</title>
        <authorList>
            <person name="Breyer G.M."/>
            <person name="Da Silva M.E.R.J."/>
            <person name="Siqueira F.M."/>
        </authorList>
    </citation>
    <scope>NUCLEOTIDE SEQUENCE [LARGE SCALE GENOMIC DNA]</scope>
    <source>
        <strain evidence="5">LBVP101/21</strain>
    </source>
</reference>
<dbReference type="SUPFAM" id="SSF159468">
    <property type="entry name" value="AtpF-like"/>
    <property type="match status" value="1"/>
</dbReference>